<name>A0A840WMJ9_9RHOB</name>
<proteinExistence type="predicted"/>
<protein>
    <submittedName>
        <fullName evidence="1">Uncharacterized protein</fullName>
    </submittedName>
</protein>
<reference evidence="1 2" key="1">
    <citation type="submission" date="2020-08" db="EMBL/GenBank/DDBJ databases">
        <title>Genomic Encyclopedia of Type Strains, Phase IV (KMG-IV): sequencing the most valuable type-strain genomes for metagenomic binning, comparative biology and taxonomic classification.</title>
        <authorList>
            <person name="Goeker M."/>
        </authorList>
    </citation>
    <scope>NUCLEOTIDE SEQUENCE [LARGE SCALE GENOMIC DNA]</scope>
    <source>
        <strain evidence="1 2">DSM 103377</strain>
    </source>
</reference>
<evidence type="ECO:0000313" key="1">
    <source>
        <dbReference type="EMBL" id="MBB5515791.1"/>
    </source>
</evidence>
<dbReference type="AlphaFoldDB" id="A0A840WMJ9"/>
<gene>
    <name evidence="1" type="ORF">FHS89_001811</name>
</gene>
<evidence type="ECO:0000313" key="2">
    <source>
        <dbReference type="Proteomes" id="UP000553766"/>
    </source>
</evidence>
<dbReference type="EMBL" id="JACIJS010000005">
    <property type="protein sequence ID" value="MBB5515791.1"/>
    <property type="molecule type" value="Genomic_DNA"/>
</dbReference>
<dbReference type="Proteomes" id="UP000553766">
    <property type="component" value="Unassembled WGS sequence"/>
</dbReference>
<keyword evidence="2" id="KW-1185">Reference proteome</keyword>
<dbReference type="RefSeq" id="WP_184010828.1">
    <property type="nucleotide sequence ID" value="NZ_JACIJS010000005.1"/>
</dbReference>
<comment type="caution">
    <text evidence="1">The sequence shown here is derived from an EMBL/GenBank/DDBJ whole genome shotgun (WGS) entry which is preliminary data.</text>
</comment>
<accession>A0A840WMJ9</accession>
<organism evidence="1 2">
    <name type="scientific">Rubricella aquisinus</name>
    <dbReference type="NCBI Taxonomy" id="2028108"/>
    <lineage>
        <taxon>Bacteria</taxon>
        <taxon>Pseudomonadati</taxon>
        <taxon>Pseudomonadota</taxon>
        <taxon>Alphaproteobacteria</taxon>
        <taxon>Rhodobacterales</taxon>
        <taxon>Paracoccaceae</taxon>
        <taxon>Rubricella</taxon>
    </lineage>
</organism>
<sequence>MNGMHERLPVFLANLDHLSAPGQFDAICNEVIESCGTFTQPNGEHSHLWELHLHDVSAVGGTEEEAIGNWKRLAKRVLGHAAQAGAA</sequence>